<reference evidence="10" key="1">
    <citation type="submission" date="2016-10" db="EMBL/GenBank/DDBJ databases">
        <authorList>
            <person name="Varghese N."/>
            <person name="Submissions S."/>
        </authorList>
    </citation>
    <scope>NUCLEOTIDE SEQUENCE [LARGE SCALE GENOMIC DNA]</scope>
    <source>
        <strain evidence="10">DSM 16858</strain>
    </source>
</reference>
<dbReference type="GO" id="GO:0004314">
    <property type="term" value="F:[acyl-carrier-protein] S-malonyltransferase activity"/>
    <property type="evidence" value="ECO:0007669"/>
    <property type="project" value="UniProtKB-EC"/>
</dbReference>
<name>A0A1I0KWY8_9BACT</name>
<evidence type="ECO:0000313" key="9">
    <source>
        <dbReference type="EMBL" id="SEU30485.1"/>
    </source>
</evidence>
<sequence length="323" mass="34254">MTQPENTGPLAWIFPGQGSQKVGMAGPWLKQSSTARRVFDEASEAVGMDLARLCLEGPGETLTATENAQPAIVTCGVAGLALLRERGLEPAAVAGHSVGEFSALVAAGCLPLAPAVRAVRQRGQLMARVTAPGKMLAVMGLDEARVQALRHEAAPHGVIATALHNSPQQFVLSGSLAPLERFQALALAAGAKECVMLQVSHAFHSPLMAEVQEEWRAVVAGLQLRMPRCPTVLNTTARTVKTLVCIRRSLVDQLTAPVLWMQCVRTLADLGITRVLEVSDSKVVSALARRTVPSLQALTLQDPTVLEGLLVKHGHRPPQAPVS</sequence>
<dbReference type="InterPro" id="IPR001227">
    <property type="entry name" value="Ac_transferase_dom_sf"/>
</dbReference>
<dbReference type="RefSeq" id="WP_093524623.1">
    <property type="nucleotide sequence ID" value="NZ_FOIJ01000015.1"/>
</dbReference>
<dbReference type="InterPro" id="IPR016036">
    <property type="entry name" value="Malonyl_transacylase_ACP-bd"/>
</dbReference>
<dbReference type="AlphaFoldDB" id="A0A1I0KWY8"/>
<evidence type="ECO:0000256" key="6">
    <source>
        <dbReference type="PIRNR" id="PIRNR000446"/>
    </source>
</evidence>
<dbReference type="Pfam" id="PF00698">
    <property type="entry name" value="Acyl_transf_1"/>
    <property type="match status" value="1"/>
</dbReference>
<feature type="active site" evidence="7">
    <location>
        <position position="204"/>
    </location>
</feature>
<evidence type="ECO:0000313" key="10">
    <source>
        <dbReference type="Proteomes" id="UP000199181"/>
    </source>
</evidence>
<keyword evidence="4 6" id="KW-0012">Acyltransferase</keyword>
<keyword evidence="10" id="KW-1185">Reference proteome</keyword>
<dbReference type="Proteomes" id="UP000199181">
    <property type="component" value="Unassembled WGS sequence"/>
</dbReference>
<dbReference type="SMART" id="SM00827">
    <property type="entry name" value="PKS_AT"/>
    <property type="match status" value="1"/>
</dbReference>
<feature type="domain" description="Malonyl-CoA:ACP transacylase (MAT)" evidence="8">
    <location>
        <begin position="13"/>
        <end position="291"/>
    </location>
</feature>
<evidence type="ECO:0000259" key="8">
    <source>
        <dbReference type="SMART" id="SM00827"/>
    </source>
</evidence>
<keyword evidence="3 6" id="KW-0808">Transferase</keyword>
<dbReference type="EC" id="2.3.1.39" evidence="1 6"/>
<dbReference type="InterPro" id="IPR016035">
    <property type="entry name" value="Acyl_Trfase/lysoPLipase"/>
</dbReference>
<dbReference type="GO" id="GO:0005829">
    <property type="term" value="C:cytosol"/>
    <property type="evidence" value="ECO:0007669"/>
    <property type="project" value="TreeGrafter"/>
</dbReference>
<dbReference type="InterPro" id="IPR050858">
    <property type="entry name" value="Mal-CoA-ACP_Trans/PKS_FabD"/>
</dbReference>
<dbReference type="PANTHER" id="PTHR42681:SF1">
    <property type="entry name" value="MALONYL-COA-ACYL CARRIER PROTEIN TRANSACYLASE, MITOCHONDRIAL"/>
    <property type="match status" value="1"/>
</dbReference>
<evidence type="ECO:0000256" key="2">
    <source>
        <dbReference type="ARBA" id="ARBA00018953"/>
    </source>
</evidence>
<evidence type="ECO:0000256" key="3">
    <source>
        <dbReference type="ARBA" id="ARBA00022679"/>
    </source>
</evidence>
<dbReference type="Gene3D" id="3.40.366.10">
    <property type="entry name" value="Malonyl-Coenzyme A Acyl Carrier Protein, domain 2"/>
    <property type="match status" value="1"/>
</dbReference>
<evidence type="ECO:0000256" key="1">
    <source>
        <dbReference type="ARBA" id="ARBA00013258"/>
    </source>
</evidence>
<dbReference type="SUPFAM" id="SSF55048">
    <property type="entry name" value="Probable ACP-binding domain of malonyl-CoA ACP transacylase"/>
    <property type="match status" value="1"/>
</dbReference>
<evidence type="ECO:0000256" key="5">
    <source>
        <dbReference type="ARBA" id="ARBA00048462"/>
    </source>
</evidence>
<comment type="similarity">
    <text evidence="6">Belongs to the fabD family.</text>
</comment>
<proteinExistence type="inferred from homology"/>
<organism evidence="9 10">
    <name type="scientific">Stigmatella erecta</name>
    <dbReference type="NCBI Taxonomy" id="83460"/>
    <lineage>
        <taxon>Bacteria</taxon>
        <taxon>Pseudomonadati</taxon>
        <taxon>Myxococcota</taxon>
        <taxon>Myxococcia</taxon>
        <taxon>Myxococcales</taxon>
        <taxon>Cystobacterineae</taxon>
        <taxon>Archangiaceae</taxon>
        <taxon>Stigmatella</taxon>
    </lineage>
</organism>
<evidence type="ECO:0000256" key="7">
    <source>
        <dbReference type="PIRSR" id="PIRSR000446-1"/>
    </source>
</evidence>
<dbReference type="InterPro" id="IPR024925">
    <property type="entry name" value="Malonyl_CoA-ACP_transAc"/>
</dbReference>
<feature type="active site" evidence="7">
    <location>
        <position position="97"/>
    </location>
</feature>
<dbReference type="Gene3D" id="3.30.70.250">
    <property type="entry name" value="Malonyl-CoA ACP transacylase, ACP-binding"/>
    <property type="match status" value="1"/>
</dbReference>
<accession>A0A1I0KWY8</accession>
<gene>
    <name evidence="9" type="ORF">SAMN05443639_115102</name>
</gene>
<evidence type="ECO:0000256" key="4">
    <source>
        <dbReference type="ARBA" id="ARBA00023315"/>
    </source>
</evidence>
<protein>
    <recommendedName>
        <fullName evidence="2 6">Malonyl CoA-acyl carrier protein transacylase</fullName>
        <ecNumber evidence="1 6">2.3.1.39</ecNumber>
    </recommendedName>
</protein>
<dbReference type="EMBL" id="FOIJ01000015">
    <property type="protein sequence ID" value="SEU30485.1"/>
    <property type="molecule type" value="Genomic_DNA"/>
</dbReference>
<dbReference type="GO" id="GO:0006633">
    <property type="term" value="P:fatty acid biosynthetic process"/>
    <property type="evidence" value="ECO:0007669"/>
    <property type="project" value="TreeGrafter"/>
</dbReference>
<comment type="catalytic activity">
    <reaction evidence="5 6">
        <text>holo-[ACP] + malonyl-CoA = malonyl-[ACP] + CoA</text>
        <dbReference type="Rhea" id="RHEA:41792"/>
        <dbReference type="Rhea" id="RHEA-COMP:9623"/>
        <dbReference type="Rhea" id="RHEA-COMP:9685"/>
        <dbReference type="ChEBI" id="CHEBI:57287"/>
        <dbReference type="ChEBI" id="CHEBI:57384"/>
        <dbReference type="ChEBI" id="CHEBI:64479"/>
        <dbReference type="ChEBI" id="CHEBI:78449"/>
        <dbReference type="EC" id="2.3.1.39"/>
    </reaction>
</comment>
<dbReference type="PANTHER" id="PTHR42681">
    <property type="entry name" value="MALONYL-COA-ACYL CARRIER PROTEIN TRANSACYLASE, MITOCHONDRIAL"/>
    <property type="match status" value="1"/>
</dbReference>
<dbReference type="SUPFAM" id="SSF52151">
    <property type="entry name" value="FabD/lysophospholipase-like"/>
    <property type="match status" value="1"/>
</dbReference>
<dbReference type="InterPro" id="IPR014043">
    <property type="entry name" value="Acyl_transferase_dom"/>
</dbReference>
<dbReference type="PIRSF" id="PIRSF000446">
    <property type="entry name" value="Mct"/>
    <property type="match status" value="1"/>
</dbReference>